<feature type="compositionally biased region" description="Polar residues" evidence="4">
    <location>
        <begin position="487"/>
        <end position="498"/>
    </location>
</feature>
<feature type="region of interest" description="Disordered" evidence="4">
    <location>
        <begin position="673"/>
        <end position="730"/>
    </location>
</feature>
<dbReference type="CDD" id="cd12257">
    <property type="entry name" value="RRM1_RBM26_like"/>
    <property type="match status" value="1"/>
</dbReference>
<feature type="region of interest" description="Disordered" evidence="4">
    <location>
        <begin position="530"/>
        <end position="557"/>
    </location>
</feature>
<dbReference type="PANTHER" id="PTHR14398:SF0">
    <property type="entry name" value="ZINC FINGER PROTEIN SWM"/>
    <property type="match status" value="1"/>
</dbReference>
<dbReference type="Gene3D" id="3.30.70.330">
    <property type="match status" value="1"/>
</dbReference>
<feature type="region of interest" description="Disordered" evidence="4">
    <location>
        <begin position="403"/>
        <end position="443"/>
    </location>
</feature>
<dbReference type="InterPro" id="IPR035979">
    <property type="entry name" value="RBD_domain_sf"/>
</dbReference>
<proteinExistence type="predicted"/>
<keyword evidence="8" id="KW-1185">Reference proteome</keyword>
<evidence type="ECO:0000256" key="2">
    <source>
        <dbReference type="PROSITE-ProRule" id="PRU00176"/>
    </source>
</evidence>
<dbReference type="InterPro" id="IPR012677">
    <property type="entry name" value="Nucleotide-bd_a/b_plait_sf"/>
</dbReference>
<dbReference type="SUPFAM" id="SSF54928">
    <property type="entry name" value="RNA-binding domain, RBD"/>
    <property type="match status" value="1"/>
</dbReference>
<feature type="zinc finger region" description="C3H1-type" evidence="3">
    <location>
        <begin position="223"/>
        <end position="251"/>
    </location>
</feature>
<keyword evidence="3" id="KW-0862">Zinc</keyword>
<dbReference type="GO" id="GO:0003723">
    <property type="term" value="F:RNA binding"/>
    <property type="evidence" value="ECO:0007669"/>
    <property type="project" value="UniProtKB-UniRule"/>
</dbReference>
<name>A0AA43QGL8_9LECA</name>
<accession>A0AA43QGL8</accession>
<dbReference type="SMART" id="SM00360">
    <property type="entry name" value="RRM"/>
    <property type="match status" value="1"/>
</dbReference>
<evidence type="ECO:0000259" key="6">
    <source>
        <dbReference type="PROSITE" id="PS50103"/>
    </source>
</evidence>
<comment type="caution">
    <text evidence="7">The sequence shown here is derived from an EMBL/GenBank/DDBJ whole genome shotgun (WGS) entry which is preliminary data.</text>
</comment>
<evidence type="ECO:0000256" key="4">
    <source>
        <dbReference type="SAM" id="MobiDB-lite"/>
    </source>
</evidence>
<evidence type="ECO:0000256" key="3">
    <source>
        <dbReference type="PROSITE-ProRule" id="PRU00723"/>
    </source>
</evidence>
<feature type="region of interest" description="Disordered" evidence="4">
    <location>
        <begin position="284"/>
        <end position="323"/>
    </location>
</feature>
<dbReference type="PROSITE" id="PS50103">
    <property type="entry name" value="ZF_C3H1"/>
    <property type="match status" value="1"/>
</dbReference>
<dbReference type="InterPro" id="IPR045137">
    <property type="entry name" value="RBM26/27"/>
</dbReference>
<feature type="domain" description="C3H1-type" evidence="6">
    <location>
        <begin position="223"/>
        <end position="251"/>
    </location>
</feature>
<feature type="compositionally biased region" description="Polar residues" evidence="4">
    <location>
        <begin position="404"/>
        <end position="418"/>
    </location>
</feature>
<organism evidence="7 8">
    <name type="scientific">Ramalina farinacea</name>
    <dbReference type="NCBI Taxonomy" id="258253"/>
    <lineage>
        <taxon>Eukaryota</taxon>
        <taxon>Fungi</taxon>
        <taxon>Dikarya</taxon>
        <taxon>Ascomycota</taxon>
        <taxon>Pezizomycotina</taxon>
        <taxon>Lecanoromycetes</taxon>
        <taxon>OSLEUM clade</taxon>
        <taxon>Lecanoromycetidae</taxon>
        <taxon>Lecanorales</taxon>
        <taxon>Lecanorineae</taxon>
        <taxon>Ramalinaceae</taxon>
        <taxon>Ramalina</taxon>
    </lineage>
</organism>
<dbReference type="EMBL" id="JAPUFD010000001">
    <property type="protein sequence ID" value="MDI1485289.1"/>
    <property type="molecule type" value="Genomic_DNA"/>
</dbReference>
<evidence type="ECO:0000313" key="7">
    <source>
        <dbReference type="EMBL" id="MDI1485289.1"/>
    </source>
</evidence>
<gene>
    <name evidence="7" type="ORF">OHK93_000426</name>
</gene>
<protein>
    <submittedName>
        <fullName evidence="7">Uncharacterized protein</fullName>
    </submittedName>
</protein>
<keyword evidence="3" id="KW-0479">Metal-binding</keyword>
<dbReference type="PROSITE" id="PS50102">
    <property type="entry name" value="RRM"/>
    <property type="match status" value="1"/>
</dbReference>
<dbReference type="FunFam" id="3.30.70.330:FF:000647">
    <property type="entry name" value="CCCH zinc finger and RRM domain protein"/>
    <property type="match status" value="1"/>
</dbReference>
<keyword evidence="1 2" id="KW-0694">RNA-binding</keyword>
<dbReference type="InterPro" id="IPR000571">
    <property type="entry name" value="Znf_CCCH"/>
</dbReference>
<evidence type="ECO:0000313" key="8">
    <source>
        <dbReference type="Proteomes" id="UP001161017"/>
    </source>
</evidence>
<feature type="compositionally biased region" description="Acidic residues" evidence="4">
    <location>
        <begin position="718"/>
        <end position="730"/>
    </location>
</feature>
<feature type="compositionally biased region" description="Basic and acidic residues" evidence="4">
    <location>
        <begin position="425"/>
        <end position="443"/>
    </location>
</feature>
<keyword evidence="3" id="KW-0863">Zinc-finger</keyword>
<evidence type="ECO:0000256" key="1">
    <source>
        <dbReference type="ARBA" id="ARBA00022884"/>
    </source>
</evidence>
<evidence type="ECO:0000259" key="5">
    <source>
        <dbReference type="PROSITE" id="PS50102"/>
    </source>
</evidence>
<dbReference type="AlphaFoldDB" id="A0AA43QGL8"/>
<dbReference type="GO" id="GO:0005634">
    <property type="term" value="C:nucleus"/>
    <property type="evidence" value="ECO:0007669"/>
    <property type="project" value="TreeGrafter"/>
</dbReference>
<feature type="domain" description="RRM" evidence="5">
    <location>
        <begin position="327"/>
        <end position="399"/>
    </location>
</feature>
<dbReference type="Proteomes" id="UP001161017">
    <property type="component" value="Unassembled WGS sequence"/>
</dbReference>
<dbReference type="PANTHER" id="PTHR14398">
    <property type="entry name" value="RNA RECOGNITION RRM/RNP DOMAIN"/>
    <property type="match status" value="1"/>
</dbReference>
<feature type="region of interest" description="Disordered" evidence="4">
    <location>
        <begin position="123"/>
        <end position="170"/>
    </location>
</feature>
<feature type="region of interest" description="Disordered" evidence="4">
    <location>
        <begin position="481"/>
        <end position="511"/>
    </location>
</feature>
<feature type="compositionally biased region" description="Basic and acidic residues" evidence="4">
    <location>
        <begin position="291"/>
        <end position="302"/>
    </location>
</feature>
<reference evidence="7" key="1">
    <citation type="journal article" date="2023" name="Genome Biol. Evol.">
        <title>First Whole Genome Sequence and Flow Cytometry Genome Size Data for the Lichen-Forming Fungus Ramalina farinacea (Ascomycota).</title>
        <authorList>
            <person name="Llewellyn T."/>
            <person name="Mian S."/>
            <person name="Hill R."/>
            <person name="Leitch I.J."/>
            <person name="Gaya E."/>
        </authorList>
    </citation>
    <scope>NUCLEOTIDE SEQUENCE</scope>
    <source>
        <strain evidence="7">LIQ254RAFAR</strain>
    </source>
</reference>
<dbReference type="GO" id="GO:0008270">
    <property type="term" value="F:zinc ion binding"/>
    <property type="evidence" value="ECO:0007669"/>
    <property type="project" value="UniProtKB-KW"/>
</dbReference>
<sequence>MLIPDSEVAGLRQWLIKKLEALEAVADEDVLADFVITLLRTDTPKAQLREDAVRDLEDFLKDNTITLLDDVFSAIENKPYIPGYKPPAAAPAPFASLPQPTRSSVPVDNGVLNQYSNLNGSRKRSFHESQGHVGGQDTHYARGDRQMKQMRRGTRGRGSINRGRGDHGQYDQSPANQAFPFPNAQLDGFPSLPFDPNDPFAAMAALQAMGLPGMPQFPQTSNSPFKERCRDYDTIGYCAQGNTCPYQHGADRVEVPTHDEYDPNNAMLMDASPVAPMINGNAHVRGRGRGRGQEFGRGRGERGGVNPRRPNRADFSSAGPNHDRSITSIVVEQIPEEKFEEAHVREFFSEFGNIAEVKMQPYKRLAIVKYDDYFAARAAYDSPRVIFDNRFVKVYWYKPDSLPTAPNNVKHTSGSPSAATAEEQAFDREEFEKKSQEAQKKLEEKKAQVKEMEAKRLALEKQKAELAQKQADEKKRLMQRLRGKNGNADQDAQMTDAKTNGGHEDESNVSASTKALRAKLVELEAEASSLGIDHTNGDTYPPRGRGRGRGRGSYRGWEGFAGRGSYDPYRGSPRGRGGFRGYGGGKYNLDLRTKKVGVAGVEWTSARDEALRQHLLGVGEFDAIEPHPDKSDSLVITFKDRQTAEGFIHGTKDISHVGKLEYSWYNAPTASSASTSMASVRGGTANGIDGNDGNDVAMDENPSNSNADEHTRGANGEVDYDVAEEDDRWN</sequence>
<dbReference type="InterPro" id="IPR000504">
    <property type="entry name" value="RRM_dom"/>
</dbReference>